<name>A0A918QY76_9ACTN</name>
<dbReference type="AlphaFoldDB" id="A0A918QY76"/>
<evidence type="ECO:0000313" key="2">
    <source>
        <dbReference type="EMBL" id="GGZ74048.1"/>
    </source>
</evidence>
<feature type="region of interest" description="Disordered" evidence="1">
    <location>
        <begin position="1"/>
        <end position="64"/>
    </location>
</feature>
<proteinExistence type="predicted"/>
<accession>A0A918QY76</accession>
<keyword evidence="3" id="KW-1185">Reference proteome</keyword>
<evidence type="ECO:0000313" key="3">
    <source>
        <dbReference type="Proteomes" id="UP000623010"/>
    </source>
</evidence>
<organism evidence="2 3">
    <name type="scientific">Streptomyces echinoruber</name>
    <dbReference type="NCBI Taxonomy" id="68898"/>
    <lineage>
        <taxon>Bacteria</taxon>
        <taxon>Bacillati</taxon>
        <taxon>Actinomycetota</taxon>
        <taxon>Actinomycetes</taxon>
        <taxon>Kitasatosporales</taxon>
        <taxon>Streptomycetaceae</taxon>
        <taxon>Streptomyces</taxon>
    </lineage>
</organism>
<dbReference type="Proteomes" id="UP000623010">
    <property type="component" value="Unassembled WGS sequence"/>
</dbReference>
<protein>
    <submittedName>
        <fullName evidence="2">Uncharacterized protein</fullName>
    </submittedName>
</protein>
<feature type="compositionally biased region" description="Basic and acidic residues" evidence="1">
    <location>
        <begin position="1"/>
        <end position="11"/>
    </location>
</feature>
<gene>
    <name evidence="2" type="ORF">GCM10010389_09620</name>
</gene>
<comment type="caution">
    <text evidence="2">The sequence shown here is derived from an EMBL/GenBank/DDBJ whole genome shotgun (WGS) entry which is preliminary data.</text>
</comment>
<evidence type="ECO:0000256" key="1">
    <source>
        <dbReference type="SAM" id="MobiDB-lite"/>
    </source>
</evidence>
<reference evidence="2" key="1">
    <citation type="journal article" date="2014" name="Int. J. Syst. Evol. Microbiol.">
        <title>Complete genome sequence of Corynebacterium casei LMG S-19264T (=DSM 44701T), isolated from a smear-ripened cheese.</title>
        <authorList>
            <consortium name="US DOE Joint Genome Institute (JGI-PGF)"/>
            <person name="Walter F."/>
            <person name="Albersmeier A."/>
            <person name="Kalinowski J."/>
            <person name="Ruckert C."/>
        </authorList>
    </citation>
    <scope>NUCLEOTIDE SEQUENCE</scope>
    <source>
        <strain evidence="2">JCM 5016</strain>
    </source>
</reference>
<reference evidence="2" key="2">
    <citation type="submission" date="2020-09" db="EMBL/GenBank/DDBJ databases">
        <authorList>
            <person name="Sun Q."/>
            <person name="Ohkuma M."/>
        </authorList>
    </citation>
    <scope>NUCLEOTIDE SEQUENCE</scope>
    <source>
        <strain evidence="2">JCM 5016</strain>
    </source>
</reference>
<dbReference type="EMBL" id="BMWH01000002">
    <property type="protein sequence ID" value="GGZ74048.1"/>
    <property type="molecule type" value="Genomic_DNA"/>
</dbReference>
<sequence length="64" mass="6778">MRPSARAEHPARTAPETTVRQDGGPMRTETAAAAARDVPHRFLEGSLGGPRRVRSSIGCGPAVR</sequence>